<organism evidence="1 2">
    <name type="scientific">Persicobacter psychrovividus</name>
    <dbReference type="NCBI Taxonomy" id="387638"/>
    <lineage>
        <taxon>Bacteria</taxon>
        <taxon>Pseudomonadati</taxon>
        <taxon>Bacteroidota</taxon>
        <taxon>Cytophagia</taxon>
        <taxon>Cytophagales</taxon>
        <taxon>Persicobacteraceae</taxon>
        <taxon>Persicobacter</taxon>
    </lineage>
</organism>
<keyword evidence="1" id="KW-0614">Plasmid</keyword>
<evidence type="ECO:0000313" key="2">
    <source>
        <dbReference type="Proteomes" id="UP001354989"/>
    </source>
</evidence>
<protein>
    <submittedName>
        <fullName evidence="1">Uncharacterized protein</fullName>
    </submittedName>
</protein>
<accession>A0ABM7VKB9</accession>
<evidence type="ECO:0000313" key="1">
    <source>
        <dbReference type="EMBL" id="BDD01414.1"/>
    </source>
</evidence>
<gene>
    <name evidence="1" type="ORF">PEPS_36940</name>
</gene>
<proteinExistence type="predicted"/>
<keyword evidence="2" id="KW-1185">Reference proteome</keyword>
<name>A0ABM7VKB9_9BACT</name>
<reference evidence="1 2" key="1">
    <citation type="submission" date="2021-12" db="EMBL/GenBank/DDBJ databases">
        <title>Genome sequencing of bacteria with rrn-lacking chromosome and rrn-plasmid.</title>
        <authorList>
            <person name="Anda M."/>
            <person name="Iwasaki W."/>
        </authorList>
    </citation>
    <scope>NUCLEOTIDE SEQUENCE [LARGE SCALE GENOMIC DNA]</scope>
    <source>
        <strain evidence="1 2">NBRC 101262</strain>
        <plasmid evidence="1 2">pPP2</plasmid>
    </source>
</reference>
<dbReference type="RefSeq" id="WP_338398709.1">
    <property type="nucleotide sequence ID" value="NZ_AP025294.1"/>
</dbReference>
<geneLocation type="plasmid" evidence="1 2">
    <name>pPP2</name>
</geneLocation>
<dbReference type="EMBL" id="AP025294">
    <property type="protein sequence ID" value="BDD01414.1"/>
    <property type="molecule type" value="Genomic_DNA"/>
</dbReference>
<sequence>MEIIKKILEPEYDRKPIYRTEESGNDFSFACDECGKTILLDSKRQIDNSWNGKTDSLANRDFEFLKAYYKIGLNNKSADGGFPVFDRLTCSKCDSKYISYCGVQEFSNSAFMVTLNGLFKTESANLAKTVRNSVIDILNLLGDYEKQLDYGKTVGDYIAIQEMVCMWFDDNYHPDSENFIKGFSESELIKLKEFNDYYDSIFNKIPDQDIRTLHIDPNWEKLVRLAQQTGNELKTQHNNV</sequence>
<dbReference type="Proteomes" id="UP001354989">
    <property type="component" value="Plasmid pPP2"/>
</dbReference>